<evidence type="ECO:0000256" key="2">
    <source>
        <dbReference type="ARBA" id="ARBA00004056"/>
    </source>
</evidence>
<evidence type="ECO:0000313" key="11">
    <source>
        <dbReference type="EMBL" id="MTE15663.1"/>
    </source>
</evidence>
<name>A0A6I3KXW3_9NOCA</name>
<comment type="pathway">
    <text evidence="3">Siderophore biosynthesis.</text>
</comment>
<dbReference type="PANTHER" id="PTHR10314">
    <property type="entry name" value="CYSTATHIONINE BETA-SYNTHASE"/>
    <property type="match status" value="1"/>
</dbReference>
<evidence type="ECO:0000256" key="4">
    <source>
        <dbReference type="ARBA" id="ARBA00008519"/>
    </source>
</evidence>
<dbReference type="InterPro" id="IPR036052">
    <property type="entry name" value="TrpB-like_PALP_sf"/>
</dbReference>
<evidence type="ECO:0000259" key="10">
    <source>
        <dbReference type="Pfam" id="PF00291"/>
    </source>
</evidence>
<evidence type="ECO:0000256" key="8">
    <source>
        <dbReference type="ARBA" id="ARBA00022679"/>
    </source>
</evidence>
<comment type="subunit">
    <text evidence="5">Homodimer.</text>
</comment>
<evidence type="ECO:0000256" key="5">
    <source>
        <dbReference type="ARBA" id="ARBA00011738"/>
    </source>
</evidence>
<dbReference type="GO" id="GO:0006535">
    <property type="term" value="P:cysteine biosynthetic process from serine"/>
    <property type="evidence" value="ECO:0007669"/>
    <property type="project" value="InterPro"/>
</dbReference>
<dbReference type="NCBIfam" id="TIGR03945">
    <property type="entry name" value="PLP_SbnA_fam"/>
    <property type="match status" value="1"/>
</dbReference>
<dbReference type="EC" id="2.5.1.140" evidence="6"/>
<evidence type="ECO:0000313" key="12">
    <source>
        <dbReference type="Proteomes" id="UP000432464"/>
    </source>
</evidence>
<evidence type="ECO:0000256" key="1">
    <source>
        <dbReference type="ARBA" id="ARBA00001933"/>
    </source>
</evidence>
<dbReference type="PROSITE" id="PS00901">
    <property type="entry name" value="CYS_SYNTHASE"/>
    <property type="match status" value="1"/>
</dbReference>
<organism evidence="11 12">
    <name type="scientific">Nocardia aurantiaca</name>
    <dbReference type="NCBI Taxonomy" id="2675850"/>
    <lineage>
        <taxon>Bacteria</taxon>
        <taxon>Bacillati</taxon>
        <taxon>Actinomycetota</taxon>
        <taxon>Actinomycetes</taxon>
        <taxon>Mycobacteriales</taxon>
        <taxon>Nocardiaceae</taxon>
        <taxon>Nocardia</taxon>
    </lineage>
</organism>
<dbReference type="RefSeq" id="WP_154790113.1">
    <property type="nucleotide sequence ID" value="NZ_WMBB01000011.1"/>
</dbReference>
<keyword evidence="8" id="KW-0808">Transferase</keyword>
<dbReference type="InterPro" id="IPR023927">
    <property type="entry name" value="SbnA"/>
</dbReference>
<keyword evidence="12" id="KW-1185">Reference proteome</keyword>
<dbReference type="AlphaFoldDB" id="A0A6I3KXW3"/>
<comment type="cofactor">
    <cofactor evidence="1">
        <name>pyridoxal 5'-phosphate</name>
        <dbReference type="ChEBI" id="CHEBI:597326"/>
    </cofactor>
</comment>
<dbReference type="SUPFAM" id="SSF53686">
    <property type="entry name" value="Tryptophan synthase beta subunit-like PLP-dependent enzymes"/>
    <property type="match status" value="1"/>
</dbReference>
<dbReference type="EMBL" id="WMBB01000011">
    <property type="protein sequence ID" value="MTE15663.1"/>
    <property type="molecule type" value="Genomic_DNA"/>
</dbReference>
<dbReference type="Proteomes" id="UP000432464">
    <property type="component" value="Unassembled WGS sequence"/>
</dbReference>
<keyword evidence="9" id="KW-0663">Pyridoxal phosphate</keyword>
<proteinExistence type="inferred from homology"/>
<dbReference type="Gene3D" id="3.40.50.1100">
    <property type="match status" value="2"/>
</dbReference>
<sequence>MNHEIASEDGVLDAIGRTPIVRLKKLFPNEAVRVYAKLEGLNPGGSIKDRPAVTMVRRAVDSGRLTPGRSTLIESSSGNLGIGLAQACAYYGIDFVCVADTRTSSQNIKIMRALGAQVRVVDHPDPETGELLVARKKLVKRLVSATPGAISLDQYVNPANPLAHHTTMSEIIEKVGADVDFVVCATGTVGTLRGCAEFITAHGLNTKLVAVDAVGSVIFGQASLPRLIPGHGASERPAHYADGLAHHVIHVSDAECVEGCRQLATAEAILAGGSSGGIAVAAQRLISAVDRVATCVLIFPDRGERYLDTVYDDEWVRQNITPYHLADQRN</sequence>
<dbReference type="CDD" id="cd01561">
    <property type="entry name" value="CBS_like"/>
    <property type="match status" value="1"/>
</dbReference>
<gene>
    <name evidence="11" type="primary">sbnA</name>
    <name evidence="11" type="ORF">GLP40_23190</name>
</gene>
<dbReference type="InterPro" id="IPR050214">
    <property type="entry name" value="Cys_Synth/Cystath_Beta-Synth"/>
</dbReference>
<evidence type="ECO:0000256" key="7">
    <source>
        <dbReference type="ARBA" id="ARBA00016985"/>
    </source>
</evidence>
<protein>
    <recommendedName>
        <fullName evidence="7">N-(2-amino-2-carboxyethyl)-L-glutamate synthase</fullName>
        <ecNumber evidence="6">2.5.1.140</ecNumber>
    </recommendedName>
</protein>
<reference evidence="11 12" key="1">
    <citation type="submission" date="2019-11" db="EMBL/GenBank/DDBJ databases">
        <title>Nocardia sp. nov. CT2-14 isolated from soil.</title>
        <authorList>
            <person name="Kanchanasin P."/>
            <person name="Tanasupawat S."/>
            <person name="Yuki M."/>
            <person name="Kudo T."/>
        </authorList>
    </citation>
    <scope>NUCLEOTIDE SEQUENCE [LARGE SCALE GENOMIC DNA]</scope>
    <source>
        <strain evidence="11 12">CT2-14</strain>
    </source>
</reference>
<accession>A0A6I3KXW3</accession>
<evidence type="ECO:0000256" key="3">
    <source>
        <dbReference type="ARBA" id="ARBA00004924"/>
    </source>
</evidence>
<dbReference type="Pfam" id="PF00291">
    <property type="entry name" value="PALP"/>
    <property type="match status" value="1"/>
</dbReference>
<dbReference type="GO" id="GO:0016765">
    <property type="term" value="F:transferase activity, transferring alkyl or aryl (other than methyl) groups"/>
    <property type="evidence" value="ECO:0007669"/>
    <property type="project" value="UniProtKB-ARBA"/>
</dbReference>
<comment type="function">
    <text evidence="2">Catalyzes the synthesis of N-((2S)-2-amino-2-carboxyethyl)-L-glutamate (ACEGA) from O-phospho-L-serine and L-glutamate. Involved in the biosynthesis of L-2,3-diaminopropionic acid (L-Dap), a precursor of staphyloferrin B and antibiotics.</text>
</comment>
<feature type="domain" description="Tryptophan synthase beta chain-like PALP" evidence="10">
    <location>
        <begin position="12"/>
        <end position="301"/>
    </location>
</feature>
<dbReference type="InterPro" id="IPR001216">
    <property type="entry name" value="P-phosphate_BS"/>
</dbReference>
<evidence type="ECO:0000256" key="9">
    <source>
        <dbReference type="ARBA" id="ARBA00022898"/>
    </source>
</evidence>
<comment type="caution">
    <text evidence="11">The sequence shown here is derived from an EMBL/GenBank/DDBJ whole genome shotgun (WGS) entry which is preliminary data.</text>
</comment>
<dbReference type="InterPro" id="IPR001926">
    <property type="entry name" value="TrpB-like_PALP"/>
</dbReference>
<comment type="similarity">
    <text evidence="4">Belongs to the cysteine synthase/cystathionine beta-synthase family. SbnA subfamily.</text>
</comment>
<evidence type="ECO:0000256" key="6">
    <source>
        <dbReference type="ARBA" id="ARBA00012331"/>
    </source>
</evidence>